<dbReference type="InterPro" id="IPR013087">
    <property type="entry name" value="Znf_C2H2_type"/>
</dbReference>
<dbReference type="OMA" id="FRDPYSY"/>
<dbReference type="HOGENOM" id="CLU_001104_3_0_1"/>
<reference evidence="4" key="1">
    <citation type="submission" date="2005-09" db="EMBL/GenBank/DDBJ databases">
        <title>Annotation of the Aspergillus terreus NIH2624 genome.</title>
        <authorList>
            <person name="Birren B.W."/>
            <person name="Lander E.S."/>
            <person name="Galagan J.E."/>
            <person name="Nusbaum C."/>
            <person name="Devon K."/>
            <person name="Henn M."/>
            <person name="Ma L.-J."/>
            <person name="Jaffe D.B."/>
            <person name="Butler J."/>
            <person name="Alvarez P."/>
            <person name="Gnerre S."/>
            <person name="Grabherr M."/>
            <person name="Kleber M."/>
            <person name="Mauceli E.W."/>
            <person name="Brockman W."/>
            <person name="Rounsley S."/>
            <person name="Young S.K."/>
            <person name="LaButti K."/>
            <person name="Pushparaj V."/>
            <person name="DeCaprio D."/>
            <person name="Crawford M."/>
            <person name="Koehrsen M."/>
            <person name="Engels R."/>
            <person name="Montgomery P."/>
            <person name="Pearson M."/>
            <person name="Howarth C."/>
            <person name="Larson L."/>
            <person name="Luoma S."/>
            <person name="White J."/>
            <person name="Alvarado L."/>
            <person name="Kodira C.D."/>
            <person name="Zeng Q."/>
            <person name="Oleary S."/>
            <person name="Yandava C."/>
            <person name="Denning D.W."/>
            <person name="Nierman W.C."/>
            <person name="Milne T."/>
            <person name="Madden K."/>
        </authorList>
    </citation>
    <scope>NUCLEOTIDE SEQUENCE [LARGE SCALE GENOMIC DNA]</scope>
    <source>
        <strain evidence="4">NIH 2624 / FGSC A1156</strain>
    </source>
</reference>
<feature type="domain" description="C2H2-type" evidence="2">
    <location>
        <begin position="88"/>
        <end position="109"/>
    </location>
</feature>
<feature type="compositionally biased region" description="Polar residues" evidence="1">
    <location>
        <begin position="38"/>
        <end position="52"/>
    </location>
</feature>
<dbReference type="AlphaFoldDB" id="Q0CCU7"/>
<dbReference type="RefSeq" id="XP_001217626.1">
    <property type="nucleotide sequence ID" value="XM_001217625.1"/>
</dbReference>
<evidence type="ECO:0000259" key="2">
    <source>
        <dbReference type="PROSITE" id="PS00028"/>
    </source>
</evidence>
<feature type="region of interest" description="Disordered" evidence="1">
    <location>
        <begin position="31"/>
        <end position="52"/>
    </location>
</feature>
<dbReference type="SMART" id="SM00355">
    <property type="entry name" value="ZnF_C2H2"/>
    <property type="match status" value="2"/>
</dbReference>
<organism evidence="3 4">
    <name type="scientific">Aspergillus terreus (strain NIH 2624 / FGSC A1156)</name>
    <dbReference type="NCBI Taxonomy" id="341663"/>
    <lineage>
        <taxon>Eukaryota</taxon>
        <taxon>Fungi</taxon>
        <taxon>Dikarya</taxon>
        <taxon>Ascomycota</taxon>
        <taxon>Pezizomycotina</taxon>
        <taxon>Eurotiomycetes</taxon>
        <taxon>Eurotiomycetidae</taxon>
        <taxon>Eurotiales</taxon>
        <taxon>Aspergillaceae</taxon>
        <taxon>Aspergillus</taxon>
        <taxon>Aspergillus subgen. Circumdati</taxon>
    </lineage>
</organism>
<evidence type="ECO:0000256" key="1">
    <source>
        <dbReference type="SAM" id="MobiDB-lite"/>
    </source>
</evidence>
<feature type="compositionally biased region" description="Basic and acidic residues" evidence="1">
    <location>
        <begin position="657"/>
        <end position="667"/>
    </location>
</feature>
<evidence type="ECO:0000313" key="4">
    <source>
        <dbReference type="Proteomes" id="UP000007963"/>
    </source>
</evidence>
<dbReference type="GeneID" id="4353133"/>
<dbReference type="Proteomes" id="UP000007963">
    <property type="component" value="Unassembled WGS sequence"/>
</dbReference>
<name>Q0CCU7_ASPTN</name>
<dbReference type="PROSITE" id="PS00028">
    <property type="entry name" value="ZINC_FINGER_C2H2_1"/>
    <property type="match status" value="1"/>
</dbReference>
<dbReference type="EMBL" id="CH476605">
    <property type="protein sequence ID" value="EAU31660.1"/>
    <property type="molecule type" value="Genomic_DNA"/>
</dbReference>
<evidence type="ECO:0000313" key="3">
    <source>
        <dbReference type="EMBL" id="EAU31660.1"/>
    </source>
</evidence>
<dbReference type="VEuPathDB" id="FungiDB:ATEG_08487"/>
<dbReference type="Pfam" id="PF12013">
    <property type="entry name" value="OrsD"/>
    <property type="match status" value="1"/>
</dbReference>
<proteinExistence type="predicted"/>
<dbReference type="InterPro" id="IPR022698">
    <property type="entry name" value="OrsD"/>
</dbReference>
<feature type="region of interest" description="Disordered" evidence="1">
    <location>
        <begin position="653"/>
        <end position="680"/>
    </location>
</feature>
<dbReference type="STRING" id="341663.Q0CCU7"/>
<dbReference type="OrthoDB" id="4493315at2759"/>
<protein>
    <recommendedName>
        <fullName evidence="2">C2H2-type domain-containing protein</fullName>
    </recommendedName>
</protein>
<gene>
    <name evidence="3" type="ORF">ATEG_08487</name>
</gene>
<sequence length="680" mass="77839">MDLFTYYEPSRVWICKPCQFAVPPRHLQEHLRTRHSTHPTATTGALRQDTYQRMSKRPWLDPTREPCIYPDAGSPPIPHLPVYTGYQCPRCRYIVRAPRVLFNHIRKTHPELGRPVGRQCTTARSQELEALYRGQPPEYLGTCNLAAAADLSALPDPGQEPLLVLLAESVERLIQRSYRTIKDRRINEFDQVTINTFLTQRPKIWDRPIQIHLKPTTYASYRRVWQRLICFIYRTSRPDQTVLLRHQFTSAQLAALDRMVEAGTRLLRRTRTTTATTTAAAAAATAATAASLAEQERLDRACLDLSIALLDHPLKGELYESALVGFLAVLGIDPQRRTFRDPYSYTHYLSGLVKIAQILVAEQAVALAERGDDEQTLSYRDLRLSMTGLRDFVRTQIELAQQSLENLFLLHNEETRGQIVPVLPLEQLQDDPVNNTRGWNFLQHPRNGKPGRETELISLRHSNTLHGRHRNIFIKHGLVSTVTSYHKGYSISNSTKIIHRYLPKPISELLVYYLWLILPFWQAIQRLTHRSTGPRSSFLWPKATEGTWDPSRLRTVLQREAAIHLQTKLNVASYRHAAIAISRVHLKCGGFKRDYGTDSAAFDEQASHGTWAAGTVYARGLQEAPGHVEERRRQYRAISREWHQFLGFAVSLGPRKRPAEDPPEGARAKRTYISIEMEKD</sequence>
<dbReference type="eggNOG" id="KOG0351">
    <property type="taxonomic scope" value="Eukaryota"/>
</dbReference>
<accession>Q0CCU7</accession>